<dbReference type="EMBL" id="FOLQ01000037">
    <property type="protein sequence ID" value="SFF23216.1"/>
    <property type="molecule type" value="Genomic_DNA"/>
</dbReference>
<dbReference type="STRING" id="662367.SAMN05216167_1379"/>
<dbReference type="Pfam" id="PF12694">
    <property type="entry name" value="cpYpsA"/>
    <property type="match status" value="1"/>
</dbReference>
<proteinExistence type="predicted"/>
<dbReference type="Gene3D" id="3.40.50.450">
    <property type="match status" value="1"/>
</dbReference>
<protein>
    <submittedName>
        <fullName evidence="1">Putative molybdenum carrier</fullName>
    </submittedName>
</protein>
<sequence>MSTHQPERIISGGQTGIDQLGLEVARSLGIPTGGLAPRMLIVEFWFYIYCRVSL</sequence>
<dbReference type="RefSeq" id="WP_143100851.1">
    <property type="nucleotide sequence ID" value="NZ_FOLQ01000037.1"/>
</dbReference>
<evidence type="ECO:0000313" key="1">
    <source>
        <dbReference type="EMBL" id="SFF23216.1"/>
    </source>
</evidence>
<dbReference type="InterPro" id="IPR024755">
    <property type="entry name" value="cpYpsA"/>
</dbReference>
<name>A0A1I2H342_9BACT</name>
<evidence type="ECO:0000313" key="2">
    <source>
        <dbReference type="Proteomes" id="UP000198598"/>
    </source>
</evidence>
<dbReference type="AlphaFoldDB" id="A0A1I2H342"/>
<dbReference type="OrthoDB" id="283616at2"/>
<reference evidence="1 2" key="1">
    <citation type="submission" date="2016-10" db="EMBL/GenBank/DDBJ databases">
        <authorList>
            <person name="de Groot N.N."/>
        </authorList>
    </citation>
    <scope>NUCLEOTIDE SEQUENCE [LARGE SCALE GENOMIC DNA]</scope>
    <source>
        <strain evidence="1 2">DSM 26130</strain>
    </source>
</reference>
<gene>
    <name evidence="1" type="ORF">SAMN05216167_1379</name>
</gene>
<dbReference type="Proteomes" id="UP000198598">
    <property type="component" value="Unassembled WGS sequence"/>
</dbReference>
<accession>A0A1I2H342</accession>
<keyword evidence="2" id="KW-1185">Reference proteome</keyword>
<organism evidence="1 2">
    <name type="scientific">Spirosoma endophyticum</name>
    <dbReference type="NCBI Taxonomy" id="662367"/>
    <lineage>
        <taxon>Bacteria</taxon>
        <taxon>Pseudomonadati</taxon>
        <taxon>Bacteroidota</taxon>
        <taxon>Cytophagia</taxon>
        <taxon>Cytophagales</taxon>
        <taxon>Cytophagaceae</taxon>
        <taxon>Spirosoma</taxon>
    </lineage>
</organism>